<dbReference type="EMBL" id="CM004394">
    <property type="protein sequence ID" value="KAG8649554.1"/>
    <property type="molecule type" value="Genomic_DNA"/>
</dbReference>
<evidence type="ECO:0000313" key="1">
    <source>
        <dbReference type="EMBL" id="KAG8649554.1"/>
    </source>
</evidence>
<protein>
    <submittedName>
        <fullName evidence="1">Uncharacterized protein</fullName>
    </submittedName>
</protein>
<organism evidence="1 2">
    <name type="scientific">Manihot esculenta</name>
    <name type="common">Cassava</name>
    <name type="synonym">Jatropha manihot</name>
    <dbReference type="NCBI Taxonomy" id="3983"/>
    <lineage>
        <taxon>Eukaryota</taxon>
        <taxon>Viridiplantae</taxon>
        <taxon>Streptophyta</taxon>
        <taxon>Embryophyta</taxon>
        <taxon>Tracheophyta</taxon>
        <taxon>Spermatophyta</taxon>
        <taxon>Magnoliopsida</taxon>
        <taxon>eudicotyledons</taxon>
        <taxon>Gunneridae</taxon>
        <taxon>Pentapetalae</taxon>
        <taxon>rosids</taxon>
        <taxon>fabids</taxon>
        <taxon>Malpighiales</taxon>
        <taxon>Euphorbiaceae</taxon>
        <taxon>Crotonoideae</taxon>
        <taxon>Manihoteae</taxon>
        <taxon>Manihot</taxon>
    </lineage>
</organism>
<evidence type="ECO:0000313" key="2">
    <source>
        <dbReference type="Proteomes" id="UP000091857"/>
    </source>
</evidence>
<gene>
    <name evidence="1" type="ORF">MANES_08G105300v8</name>
</gene>
<comment type="caution">
    <text evidence="1">The sequence shown here is derived from an EMBL/GenBank/DDBJ whole genome shotgun (WGS) entry which is preliminary data.</text>
</comment>
<name>A0ACB7HBY6_MANES</name>
<dbReference type="Proteomes" id="UP000091857">
    <property type="component" value="Chromosome 8"/>
</dbReference>
<sequence>MPSSKVYLTYKRKLPLSRTVIAHENGCHNSLSEGPCDTSVTAPEKHDAPSDENKSENQQRNSLVRDKGNVFGGFEDFELAHGDMNEGFNDVLPFGFIAFKIFPGCVFCGVRGNLLQCKDCHQPYHHECLDRLLKSRHTLNMERVGCGCELQGPSVLRPIQKSSGLEEPKHVGGSNKKPMAISSCKSPVMGSLEEGTSGKDTEAPPYLDISLKSKLHHVQINSCSVMDMDSEEKSSSESTGINNGKNSDFVSSKSSLESSCIAVCDTDSCFLKSSSSEGTGTLSKDKSTESPGHLHGPSKLSVPLITFSRRCKRKKDDNEDDKKGLFLGENNCSFRTKWSKTTDSAASLEVPLGDKSRDLELPSVDADSRNMFHQNQDNIKAVDCAHVHVDSALNAKPSSTFEEEPSHGSKSTSKDGSPSTRKGQSFKVIINTIETLLCSLHISSNDAARYPCEATVIDKELENAKHQDGTKILSSDVMKAITVPDCTKEGKQLYLDLSITPDSCGTLDHDVDLALCYRNDPVHDASESLRGSFDSTSRSHATVLDQLPPPELLQGKNKRVGDVSPAHSTGALSDTSTSVEEAGVSSKDDDAACPGLSMDNASKIKCLQLFSKEKDNSFHLAITKPEVATCMGLEGSNSLRFQSDNDQERKTSCGSLLDLGLSLPSDSNMGNYYTKKCSTTLPMWNSDSKMRDFVQDALPQTSSSHAASLLRHKLMLDSIVIRASALNAKGGFQDHCKSYTTLWSEDELDSLWIGVRRHGRDNWHAMLRDPRLHFFSWRTARDLCEQWEEEQAKLLNGSCVLQFSSPITHDISLDNNGRQTCTNAGIWRENATEETKLSLGDVYAHRTSSSSKRRHVNFTGVGCNDIKQFHRPATYPRSASYSEYEGEIYSKGLYDHLGRMTVPRHDPLLINNHYTALASKGNLPHWLREAVNTPPPRPMEATLFPGFSSIAHSEGTRVVKPYPDPSELHLSGMRNRVDGNFGSAKANKLHPSASAHRSNISLGMTYRKSDMCSSLGIVNKPDNLIVIDSDASSEETISDDHSARP</sequence>
<proteinExistence type="predicted"/>
<keyword evidence="2" id="KW-1185">Reference proteome</keyword>
<reference evidence="2" key="1">
    <citation type="journal article" date="2016" name="Nat. Biotechnol.">
        <title>Sequencing wild and cultivated cassava and related species reveals extensive interspecific hybridization and genetic diversity.</title>
        <authorList>
            <person name="Bredeson J.V."/>
            <person name="Lyons J.B."/>
            <person name="Prochnik S.E."/>
            <person name="Wu G.A."/>
            <person name="Ha C.M."/>
            <person name="Edsinger-Gonzales E."/>
            <person name="Grimwood J."/>
            <person name="Schmutz J."/>
            <person name="Rabbi I.Y."/>
            <person name="Egesi C."/>
            <person name="Nauluvula P."/>
            <person name="Lebot V."/>
            <person name="Ndunguru J."/>
            <person name="Mkamilo G."/>
            <person name="Bart R.S."/>
            <person name="Setter T.L."/>
            <person name="Gleadow R.M."/>
            <person name="Kulakow P."/>
            <person name="Ferguson M.E."/>
            <person name="Rounsley S."/>
            <person name="Rokhsar D.S."/>
        </authorList>
    </citation>
    <scope>NUCLEOTIDE SEQUENCE [LARGE SCALE GENOMIC DNA]</scope>
    <source>
        <strain evidence="2">cv. AM560-2</strain>
    </source>
</reference>
<accession>A0ACB7HBY6</accession>